<reference evidence="2" key="1">
    <citation type="submission" date="2018-06" db="EMBL/GenBank/DDBJ databases">
        <authorList>
            <consortium name="Pathogen Informatics"/>
        </authorList>
    </citation>
    <scope>NUCLEOTIDE SEQUENCE [LARGE SCALE GENOMIC DNA]</scope>
    <source>
        <strain evidence="2">NCTC10124</strain>
    </source>
</reference>
<organism evidence="1 2">
    <name type="scientific">Mycoplasmopsis synoviae</name>
    <name type="common">Mycoplasma synoviae</name>
    <dbReference type="NCBI Taxonomy" id="2109"/>
    <lineage>
        <taxon>Bacteria</taxon>
        <taxon>Bacillati</taxon>
        <taxon>Mycoplasmatota</taxon>
        <taxon>Mycoplasmoidales</taxon>
        <taxon>Metamycoplasmataceae</taxon>
        <taxon>Mycoplasmopsis</taxon>
    </lineage>
</organism>
<evidence type="ECO:0000313" key="1">
    <source>
        <dbReference type="EMBL" id="SYV93571.1"/>
    </source>
</evidence>
<name>A0A3B0PVT9_MYCSY</name>
<protein>
    <submittedName>
        <fullName evidence="1">Uncharacterized protein</fullName>
    </submittedName>
</protein>
<dbReference type="EMBL" id="LS991953">
    <property type="protein sequence ID" value="SYV93571.1"/>
    <property type="molecule type" value="Genomic_DNA"/>
</dbReference>
<dbReference type="Proteomes" id="UP000259328">
    <property type="component" value="Chromosome"/>
</dbReference>
<dbReference type="AlphaFoldDB" id="A0A3B0PVT9"/>
<feature type="non-terminal residue" evidence="1">
    <location>
        <position position="111"/>
    </location>
</feature>
<sequence length="111" mass="12922">MNDLVKFLKLTKTSQNSFIYNLNLANASNVYSNLNSSSETNDIFNAALKDTFTFNLLSSKRLDFKNPTSIIFRKTTSYKVPNVIAAQRENIEYFERKHYTTTYDKDNADKW</sequence>
<gene>
    <name evidence="1" type="ORF">NCTC10124_01325</name>
</gene>
<accession>A0A3B0PVT9</accession>
<evidence type="ECO:0000313" key="2">
    <source>
        <dbReference type="Proteomes" id="UP000259328"/>
    </source>
</evidence>
<proteinExistence type="predicted"/>